<comment type="caution">
    <text evidence="2">The sequence shown here is derived from an EMBL/GenBank/DDBJ whole genome shotgun (WGS) entry which is preliminary data.</text>
</comment>
<name>A0ABR0AZ49_9CRUS</name>
<accession>A0ABR0AZ49</accession>
<proteinExistence type="predicted"/>
<dbReference type="EMBL" id="JAOYFB010000039">
    <property type="protein sequence ID" value="KAK4030376.1"/>
    <property type="molecule type" value="Genomic_DNA"/>
</dbReference>
<sequence length="81" mass="8825">MSSPPSGPRRKLFSASTAEQQREPVLPIGSVEDVPPPTRTDPGQVESAIDGENSFSSVYQIEWSSSHAFMSAGVVSKRYER</sequence>
<keyword evidence="3" id="KW-1185">Reference proteome</keyword>
<feature type="region of interest" description="Disordered" evidence="1">
    <location>
        <begin position="1"/>
        <end position="51"/>
    </location>
</feature>
<gene>
    <name evidence="2" type="ORF">OUZ56_023375</name>
</gene>
<evidence type="ECO:0000313" key="2">
    <source>
        <dbReference type="EMBL" id="KAK4030376.1"/>
    </source>
</evidence>
<reference evidence="2 3" key="1">
    <citation type="journal article" date="2023" name="Nucleic Acids Res.">
        <title>The hologenome of Daphnia magna reveals possible DNA methylation and microbiome-mediated evolution of the host genome.</title>
        <authorList>
            <person name="Chaturvedi A."/>
            <person name="Li X."/>
            <person name="Dhandapani V."/>
            <person name="Marshall H."/>
            <person name="Kissane S."/>
            <person name="Cuenca-Cambronero M."/>
            <person name="Asole G."/>
            <person name="Calvet F."/>
            <person name="Ruiz-Romero M."/>
            <person name="Marangio P."/>
            <person name="Guigo R."/>
            <person name="Rago D."/>
            <person name="Mirbahai L."/>
            <person name="Eastwood N."/>
            <person name="Colbourne J.K."/>
            <person name="Zhou J."/>
            <person name="Mallon E."/>
            <person name="Orsini L."/>
        </authorList>
    </citation>
    <scope>NUCLEOTIDE SEQUENCE [LARGE SCALE GENOMIC DNA]</scope>
    <source>
        <strain evidence="2">LRV0_1</strain>
    </source>
</reference>
<dbReference type="Proteomes" id="UP001234178">
    <property type="component" value="Unassembled WGS sequence"/>
</dbReference>
<organism evidence="2 3">
    <name type="scientific">Daphnia magna</name>
    <dbReference type="NCBI Taxonomy" id="35525"/>
    <lineage>
        <taxon>Eukaryota</taxon>
        <taxon>Metazoa</taxon>
        <taxon>Ecdysozoa</taxon>
        <taxon>Arthropoda</taxon>
        <taxon>Crustacea</taxon>
        <taxon>Branchiopoda</taxon>
        <taxon>Diplostraca</taxon>
        <taxon>Cladocera</taxon>
        <taxon>Anomopoda</taxon>
        <taxon>Daphniidae</taxon>
        <taxon>Daphnia</taxon>
    </lineage>
</organism>
<protein>
    <submittedName>
        <fullName evidence="2">Uncharacterized protein</fullName>
    </submittedName>
</protein>
<evidence type="ECO:0000256" key="1">
    <source>
        <dbReference type="SAM" id="MobiDB-lite"/>
    </source>
</evidence>
<evidence type="ECO:0000313" key="3">
    <source>
        <dbReference type="Proteomes" id="UP001234178"/>
    </source>
</evidence>